<keyword evidence="1" id="KW-1133">Transmembrane helix</keyword>
<sequence length="114" mass="12418">MNWILSFLLNALAVVLADRLIDGIYISGILPAFMAGAALGIVNTFLRPVLVLLTLPFSMLSLGLFIFIINALTFTIASWLVPGFDVLSFGGAFWGAIITGVISWLLNLIFRESR</sequence>
<feature type="transmembrane region" description="Helical" evidence="1">
    <location>
        <begin position="87"/>
        <end position="110"/>
    </location>
</feature>
<dbReference type="STRING" id="341036.SAMN05660649_01164"/>
<evidence type="ECO:0000313" key="2">
    <source>
        <dbReference type="EMBL" id="SFG25619.1"/>
    </source>
</evidence>
<accession>A0A1I2QE26</accession>
<dbReference type="Pfam" id="PF04020">
    <property type="entry name" value="Phage_holin_4_2"/>
    <property type="match status" value="1"/>
</dbReference>
<proteinExistence type="predicted"/>
<keyword evidence="3" id="KW-1185">Reference proteome</keyword>
<dbReference type="PANTHER" id="PTHR37309:SF1">
    <property type="entry name" value="SLR0284 PROTEIN"/>
    <property type="match status" value="1"/>
</dbReference>
<keyword evidence="1" id="KW-0472">Membrane</keyword>
<gene>
    <name evidence="2" type="ORF">SAMN05660649_01164</name>
</gene>
<dbReference type="PANTHER" id="PTHR37309">
    <property type="entry name" value="SLR0284 PROTEIN"/>
    <property type="match status" value="1"/>
</dbReference>
<evidence type="ECO:0000313" key="3">
    <source>
        <dbReference type="Proteomes" id="UP000199337"/>
    </source>
</evidence>
<organism evidence="2 3">
    <name type="scientific">Desulfotruncus arcticus DSM 17038</name>
    <dbReference type="NCBI Taxonomy" id="1121424"/>
    <lineage>
        <taxon>Bacteria</taxon>
        <taxon>Bacillati</taxon>
        <taxon>Bacillota</taxon>
        <taxon>Clostridia</taxon>
        <taxon>Eubacteriales</taxon>
        <taxon>Desulfallaceae</taxon>
        <taxon>Desulfotruncus</taxon>
    </lineage>
</organism>
<dbReference type="EMBL" id="FOOX01000003">
    <property type="protein sequence ID" value="SFG25619.1"/>
    <property type="molecule type" value="Genomic_DNA"/>
</dbReference>
<evidence type="ECO:0000256" key="1">
    <source>
        <dbReference type="SAM" id="Phobius"/>
    </source>
</evidence>
<protein>
    <submittedName>
        <fullName evidence="2">Putative membrane protein</fullName>
    </submittedName>
</protein>
<dbReference type="AlphaFoldDB" id="A0A1I2QE26"/>
<dbReference type="OrthoDB" id="7205479at2"/>
<keyword evidence="1" id="KW-0812">Transmembrane</keyword>
<reference evidence="3" key="1">
    <citation type="submission" date="2016-10" db="EMBL/GenBank/DDBJ databases">
        <authorList>
            <person name="Varghese N."/>
            <person name="Submissions S."/>
        </authorList>
    </citation>
    <scope>NUCLEOTIDE SEQUENCE [LARGE SCALE GENOMIC DNA]</scope>
    <source>
        <strain evidence="3">DSM 17038</strain>
    </source>
</reference>
<dbReference type="Proteomes" id="UP000199337">
    <property type="component" value="Unassembled WGS sequence"/>
</dbReference>
<dbReference type="InterPro" id="IPR007165">
    <property type="entry name" value="Phage_holin_4_2"/>
</dbReference>
<name>A0A1I2QE26_9FIRM</name>
<dbReference type="RefSeq" id="WP_092469610.1">
    <property type="nucleotide sequence ID" value="NZ_FOOX01000003.1"/>
</dbReference>